<dbReference type="InterPro" id="IPR002104">
    <property type="entry name" value="Integrase_catalytic"/>
</dbReference>
<sequence>MQRNGVDKRKGRTKKSVRSGVVARKKTTDFLEIGELLIHAKKASGRAPSTINTYHSRMYVIRKYVEFTGAKLDITKLSTEDFQDFIVYMLEDHVKFEKHAYKKYKEQTVGLSPRSANDVLKFCRQVYDYAIEYELVQHSPLDRLDSIKYTEKKIEVMSPDEVRKFFASLDQKSYSGFRDFVISTFLLDSMCRINETLHLKVQDFDFKQNYVRIDAQYAKTRKSRIVPFQKRTGKMIQELIAENDDFNTDYVFLANYGERMETNHFRNQLRRYAKRAGMKRHFYPHLFRHTGATWYLEADGDIRRLQIILGHADLRMTERYTHLTGRSIAESHEKHSPMNQIIGNLNKPRKM</sequence>
<dbReference type="Gene3D" id="1.10.150.130">
    <property type="match status" value="1"/>
</dbReference>
<dbReference type="InterPro" id="IPR010998">
    <property type="entry name" value="Integrase_recombinase_N"/>
</dbReference>
<dbReference type="PATRIC" id="fig|1246626.3.peg.2879"/>
<dbReference type="PANTHER" id="PTHR30349">
    <property type="entry name" value="PHAGE INTEGRASE-RELATED"/>
    <property type="match status" value="1"/>
</dbReference>
<dbReference type="KEGG" id="ble:BleG1_2893"/>
<feature type="region of interest" description="Disordered" evidence="5">
    <location>
        <begin position="329"/>
        <end position="351"/>
    </location>
</feature>
<evidence type="ECO:0000256" key="5">
    <source>
        <dbReference type="SAM" id="MobiDB-lite"/>
    </source>
</evidence>
<dbReference type="PROSITE" id="PS51900">
    <property type="entry name" value="CB"/>
    <property type="match status" value="1"/>
</dbReference>
<protein>
    <submittedName>
        <fullName evidence="8">Integrase</fullName>
    </submittedName>
</protein>
<dbReference type="InterPro" id="IPR044068">
    <property type="entry name" value="CB"/>
</dbReference>
<name>A0A060LZ33_9BACI</name>
<dbReference type="OrthoDB" id="107900at2"/>
<keyword evidence="2 4" id="KW-0238">DNA-binding</keyword>
<keyword evidence="3" id="KW-0233">DNA recombination</keyword>
<dbReference type="GO" id="GO:0003677">
    <property type="term" value="F:DNA binding"/>
    <property type="evidence" value="ECO:0007669"/>
    <property type="project" value="UniProtKB-UniRule"/>
</dbReference>
<evidence type="ECO:0000313" key="9">
    <source>
        <dbReference type="Proteomes" id="UP000027142"/>
    </source>
</evidence>
<proteinExistence type="inferred from homology"/>
<reference evidence="8 9" key="1">
    <citation type="journal article" date="2014" name="Gene">
        <title>A comparative genomic analysis of the alkalitolerant soil bacterium Bacillus lehensis G1.</title>
        <authorList>
            <person name="Noor Y.M."/>
            <person name="Samsulrizal N.H."/>
            <person name="Jema'on N.A."/>
            <person name="Low K.O."/>
            <person name="Ramli A.N."/>
            <person name="Alias N.I."/>
            <person name="Damis S.I."/>
            <person name="Fuzi S.F."/>
            <person name="Isa M.N."/>
            <person name="Murad A.M."/>
            <person name="Raih M.F."/>
            <person name="Bakar F.D."/>
            <person name="Najimudin N."/>
            <person name="Mahadi N.M."/>
            <person name="Illias R.M."/>
        </authorList>
    </citation>
    <scope>NUCLEOTIDE SEQUENCE [LARGE SCALE GENOMIC DNA]</scope>
    <source>
        <strain evidence="8 9">G1</strain>
    </source>
</reference>
<evidence type="ECO:0000256" key="4">
    <source>
        <dbReference type="PROSITE-ProRule" id="PRU01248"/>
    </source>
</evidence>
<evidence type="ECO:0000313" key="8">
    <source>
        <dbReference type="EMBL" id="AIC95457.1"/>
    </source>
</evidence>
<evidence type="ECO:0000256" key="2">
    <source>
        <dbReference type="ARBA" id="ARBA00023125"/>
    </source>
</evidence>
<dbReference type="eggNOG" id="COG4974">
    <property type="taxonomic scope" value="Bacteria"/>
</dbReference>
<feature type="domain" description="Tyr recombinase" evidence="6">
    <location>
        <begin position="152"/>
        <end position="333"/>
    </location>
</feature>
<accession>A0A060LZ33</accession>
<dbReference type="EMBL" id="CP003923">
    <property type="protein sequence ID" value="AIC95457.1"/>
    <property type="molecule type" value="Genomic_DNA"/>
</dbReference>
<dbReference type="STRING" id="1246626.BleG1_2893"/>
<dbReference type="PANTHER" id="PTHR30349:SF41">
    <property type="entry name" value="INTEGRASE_RECOMBINASE PROTEIN MJ0367-RELATED"/>
    <property type="match status" value="1"/>
</dbReference>
<dbReference type="InterPro" id="IPR050090">
    <property type="entry name" value="Tyrosine_recombinase_XerCD"/>
</dbReference>
<dbReference type="Proteomes" id="UP000027142">
    <property type="component" value="Chromosome"/>
</dbReference>
<dbReference type="Pfam" id="PF00589">
    <property type="entry name" value="Phage_integrase"/>
    <property type="match status" value="1"/>
</dbReference>
<evidence type="ECO:0000259" key="6">
    <source>
        <dbReference type="PROSITE" id="PS51898"/>
    </source>
</evidence>
<dbReference type="HOGENOM" id="CLU_027562_9_2_9"/>
<dbReference type="AlphaFoldDB" id="A0A060LZ33"/>
<comment type="similarity">
    <text evidence="1">Belongs to the 'phage' integrase family.</text>
</comment>
<evidence type="ECO:0000259" key="7">
    <source>
        <dbReference type="PROSITE" id="PS51900"/>
    </source>
</evidence>
<evidence type="ECO:0000256" key="3">
    <source>
        <dbReference type="ARBA" id="ARBA00023172"/>
    </source>
</evidence>
<dbReference type="Gene3D" id="1.10.443.10">
    <property type="entry name" value="Intergrase catalytic core"/>
    <property type="match status" value="1"/>
</dbReference>
<dbReference type="GO" id="GO:0006310">
    <property type="term" value="P:DNA recombination"/>
    <property type="evidence" value="ECO:0007669"/>
    <property type="project" value="UniProtKB-KW"/>
</dbReference>
<organism evidence="8 9">
    <name type="scientific">Shouchella lehensis G1</name>
    <dbReference type="NCBI Taxonomy" id="1246626"/>
    <lineage>
        <taxon>Bacteria</taxon>
        <taxon>Bacillati</taxon>
        <taxon>Bacillota</taxon>
        <taxon>Bacilli</taxon>
        <taxon>Bacillales</taxon>
        <taxon>Bacillaceae</taxon>
        <taxon>Shouchella</taxon>
    </lineage>
</organism>
<dbReference type="SUPFAM" id="SSF56349">
    <property type="entry name" value="DNA breaking-rejoining enzymes"/>
    <property type="match status" value="1"/>
</dbReference>
<dbReference type="PROSITE" id="PS51898">
    <property type="entry name" value="TYR_RECOMBINASE"/>
    <property type="match status" value="1"/>
</dbReference>
<evidence type="ECO:0000256" key="1">
    <source>
        <dbReference type="ARBA" id="ARBA00008857"/>
    </source>
</evidence>
<keyword evidence="9" id="KW-1185">Reference proteome</keyword>
<dbReference type="InterPro" id="IPR013762">
    <property type="entry name" value="Integrase-like_cat_sf"/>
</dbReference>
<dbReference type="GO" id="GO:0015074">
    <property type="term" value="P:DNA integration"/>
    <property type="evidence" value="ECO:0007669"/>
    <property type="project" value="InterPro"/>
</dbReference>
<gene>
    <name evidence="8" type="ORF">BleG1_2893</name>
</gene>
<dbReference type="RefSeq" id="WP_084167502.1">
    <property type="nucleotide sequence ID" value="NZ_CP003923.1"/>
</dbReference>
<dbReference type="InterPro" id="IPR011010">
    <property type="entry name" value="DNA_brk_join_enz"/>
</dbReference>
<feature type="domain" description="Core-binding (CB)" evidence="7">
    <location>
        <begin position="28"/>
        <end position="131"/>
    </location>
</feature>